<dbReference type="InterPro" id="IPR000674">
    <property type="entry name" value="Ald_Oxase/Xan_DH_a/b"/>
</dbReference>
<dbReference type="STRING" id="1122181.GCA_000382265_00760"/>
<keyword evidence="3" id="KW-0560">Oxidoreductase</keyword>
<accession>A0A1Y0E9S3</accession>
<dbReference type="SUPFAM" id="SSF56003">
    <property type="entry name" value="Molybdenum cofactor-binding domain"/>
    <property type="match status" value="2"/>
</dbReference>
<proteinExistence type="predicted"/>
<dbReference type="SMART" id="SM01008">
    <property type="entry name" value="Ald_Xan_dh_C"/>
    <property type="match status" value="1"/>
</dbReference>
<dbReference type="Gene3D" id="3.90.1170.50">
    <property type="entry name" value="Aldehyde oxidase/xanthine dehydrogenase, a/b hammerhead"/>
    <property type="match status" value="1"/>
</dbReference>
<dbReference type="Proteomes" id="UP000195273">
    <property type="component" value="Chromosome"/>
</dbReference>
<reference evidence="3 4" key="1">
    <citation type="submission" date="2017-05" db="EMBL/GenBank/DDBJ databases">
        <title>Genome Sequence of Loktanella vestfoldensis Strain SMR4r Isolated from a Culture of the Diatom Skeletonema marinoi.</title>
        <authorList>
            <person name="Topel M."/>
            <person name="Pinder M.I.M."/>
            <person name="Johansson O.N."/>
            <person name="Kourtchenko O."/>
            <person name="Godhe A."/>
            <person name="Clarke A.K."/>
        </authorList>
    </citation>
    <scope>NUCLEOTIDE SEQUENCE [LARGE SCALE GENOMIC DNA]</scope>
    <source>
        <strain evidence="3 4">SMR4r</strain>
    </source>
</reference>
<evidence type="ECO:0000313" key="3">
    <source>
        <dbReference type="EMBL" id="ARU00356.1"/>
    </source>
</evidence>
<keyword evidence="1" id="KW-0812">Transmembrane</keyword>
<dbReference type="InterPro" id="IPR036856">
    <property type="entry name" value="Ald_Oxase/Xan_DH_a/b_sf"/>
</dbReference>
<gene>
    <name evidence="3" type="primary">iorB</name>
    <name evidence="3" type="ORF">LOKVESSMR4R_01027</name>
</gene>
<dbReference type="GO" id="GO:0047121">
    <property type="term" value="F:isoquinoline 1-oxidoreductase activity"/>
    <property type="evidence" value="ECO:0007669"/>
    <property type="project" value="UniProtKB-EC"/>
</dbReference>
<dbReference type="KEGG" id="lvs:LOKVESSMR4R_01027"/>
<dbReference type="PIRSF" id="PIRSF036389">
    <property type="entry name" value="IOR_B"/>
    <property type="match status" value="1"/>
</dbReference>
<dbReference type="OrthoDB" id="9767994at2"/>
<dbReference type="InterPro" id="IPR012368">
    <property type="entry name" value="OxRdtase_Mopterin-bd_su_IorB"/>
</dbReference>
<dbReference type="RefSeq" id="WP_087206586.1">
    <property type="nucleotide sequence ID" value="NZ_CP021431.1"/>
</dbReference>
<keyword evidence="1" id="KW-1133">Transmembrane helix</keyword>
<dbReference type="PANTHER" id="PTHR47495">
    <property type="entry name" value="ALDEHYDE DEHYDROGENASE"/>
    <property type="match status" value="1"/>
</dbReference>
<dbReference type="Pfam" id="PF02738">
    <property type="entry name" value="MoCoBD_1"/>
    <property type="match status" value="1"/>
</dbReference>
<keyword evidence="1" id="KW-0472">Membrane</keyword>
<dbReference type="PANTHER" id="PTHR47495:SF2">
    <property type="entry name" value="ALDEHYDE DEHYDROGENASE"/>
    <property type="match status" value="1"/>
</dbReference>
<organism evidence="3 4">
    <name type="scientific">Yoonia vestfoldensis</name>
    <dbReference type="NCBI Taxonomy" id="245188"/>
    <lineage>
        <taxon>Bacteria</taxon>
        <taxon>Pseudomonadati</taxon>
        <taxon>Pseudomonadota</taxon>
        <taxon>Alphaproteobacteria</taxon>
        <taxon>Rhodobacterales</taxon>
        <taxon>Paracoccaceae</taxon>
        <taxon>Yoonia</taxon>
    </lineage>
</organism>
<evidence type="ECO:0000313" key="4">
    <source>
        <dbReference type="Proteomes" id="UP000195273"/>
    </source>
</evidence>
<dbReference type="EMBL" id="CP021431">
    <property type="protein sequence ID" value="ARU00356.1"/>
    <property type="molecule type" value="Genomic_DNA"/>
</dbReference>
<dbReference type="Gene3D" id="3.30.365.10">
    <property type="entry name" value="Aldehyde oxidase/xanthine dehydrogenase, molybdopterin binding domain"/>
    <property type="match status" value="4"/>
</dbReference>
<dbReference type="InterPro" id="IPR037165">
    <property type="entry name" value="AldOxase/xan_DH_Mopterin-bd_sf"/>
</dbReference>
<evidence type="ECO:0000259" key="2">
    <source>
        <dbReference type="SMART" id="SM01008"/>
    </source>
</evidence>
<dbReference type="InterPro" id="IPR052516">
    <property type="entry name" value="N-heterocyclic_Hydroxylase"/>
</dbReference>
<protein>
    <submittedName>
        <fullName evidence="3">Isoquinoline 1-oxidoreductase subunit beta</fullName>
        <ecNumber evidence="3">1.3.99.16</ecNumber>
    </submittedName>
</protein>
<name>A0A1Y0E9S3_9RHOB</name>
<feature type="transmembrane region" description="Helical" evidence="1">
    <location>
        <begin position="12"/>
        <end position="30"/>
    </location>
</feature>
<feature type="domain" description="Aldehyde oxidase/xanthine dehydrogenase a/b hammerhead" evidence="2">
    <location>
        <begin position="237"/>
        <end position="314"/>
    </location>
</feature>
<dbReference type="InterPro" id="IPR008274">
    <property type="entry name" value="AldOxase/xan_DH_MoCoBD1"/>
</dbReference>
<evidence type="ECO:0000256" key="1">
    <source>
        <dbReference type="SAM" id="Phobius"/>
    </source>
</evidence>
<dbReference type="EC" id="1.3.99.16" evidence="3"/>
<dbReference type="InterPro" id="IPR046867">
    <property type="entry name" value="AldOxase/xan_DH_MoCoBD2"/>
</dbReference>
<dbReference type="Pfam" id="PF20256">
    <property type="entry name" value="MoCoBD_2"/>
    <property type="match status" value="1"/>
</dbReference>
<sequence>MASFRKIARRSFLIGSAAIVGGVAFGVYQIRKDAPNPLVADVGEAVLTPFILLNQDGVTVIAPRAEMGQGVQTTLAALVAEEMDVAWEDISVLHGPPAQAYYNQALLGLALPFRHYADTDFRQSLRQGIGQVGKLLHLQVTGGSTSMKDGYERMRHAGASAREALKRAAAAQLGVAASDLRTEASHVIAPDGRRIAYTALAEAVRDIPLSDVALRPRSEWKYLGKSMPRVDMLAKATGTAQFAGDVPLEGMKFATVRINPKRAGMLSYDDTAARAMDGVEAIIDLGDGIAVVATNTWLAMQAAEAVDIIWEEAAYPADTAGMMATIAAAFDRPPNSTLRDDGDVTAEIAGTEVVAAYTVPFLAHATMEPMNATARFTGDRLEIWTGNQAPVMTRDRCAAAAGIAPEAVIVHTTLMGGGFGRRAETDYSVQAARIAAALPGTPVRMTWTREEDMRHDFYRPAAMARFRGVVADGAAQLIDGQIAAPSVFQQSSLRQMGQVPPGPDRAHVEGAADQPYAIPHFRITGHLADLGVPVGFWRSVAASFNGFFLDSFIDEMAHAAGTDPLQFRLALAAREHAPSAGVIRAVGDMCGWTGQTPAHIGRGVAFCHSFGTATAQVVEVEDTGRGIRINDCWIACDPGLALDPAIIKAQMISGAVYGLSAATQEEVTFTDGAADQSNFTDYDALRMHTTPRFDVRILETSGHLGGIGEPGTPPAMPALGNALFDLTGLRARDMPFIKTFDMIL</sequence>
<keyword evidence="4" id="KW-1185">Reference proteome</keyword>
<dbReference type="AlphaFoldDB" id="A0A1Y0E9S3"/>
<dbReference type="SUPFAM" id="SSF54665">
    <property type="entry name" value="CO dehydrogenase molybdoprotein N-domain-like"/>
    <property type="match status" value="1"/>
</dbReference>